<dbReference type="Proteomes" id="UP001595892">
    <property type="component" value="Unassembled WGS sequence"/>
</dbReference>
<accession>A0ABV9NFF0</accession>
<dbReference type="SUPFAM" id="SSF109604">
    <property type="entry name" value="HD-domain/PDEase-like"/>
    <property type="match status" value="1"/>
</dbReference>
<dbReference type="EMBL" id="JBHSGG010000002">
    <property type="protein sequence ID" value="MFC4726666.1"/>
    <property type="molecule type" value="Genomic_DNA"/>
</dbReference>
<feature type="domain" description="HDOD" evidence="1">
    <location>
        <begin position="136"/>
        <end position="309"/>
    </location>
</feature>
<gene>
    <name evidence="2" type="ORF">ACFO3Q_00545</name>
</gene>
<evidence type="ECO:0000259" key="1">
    <source>
        <dbReference type="PROSITE" id="PS51833"/>
    </source>
</evidence>
<evidence type="ECO:0000313" key="2">
    <source>
        <dbReference type="EMBL" id="MFC4726666.1"/>
    </source>
</evidence>
<dbReference type="Gene3D" id="1.10.3210.10">
    <property type="entry name" value="Hypothetical protein af1432"/>
    <property type="match status" value="1"/>
</dbReference>
<dbReference type="PANTHER" id="PTHR33525">
    <property type="match status" value="1"/>
</dbReference>
<dbReference type="RefSeq" id="WP_377002572.1">
    <property type="nucleotide sequence ID" value="NZ_JBHSGG010000002.1"/>
</dbReference>
<proteinExistence type="predicted"/>
<dbReference type="PANTHER" id="PTHR33525:SF6">
    <property type="entry name" value="HDOD DOMAIN-CONTAINING PROTEIN"/>
    <property type="match status" value="1"/>
</dbReference>
<comment type="caution">
    <text evidence="2">The sequence shown here is derived from an EMBL/GenBank/DDBJ whole genome shotgun (WGS) entry which is preliminary data.</text>
</comment>
<name>A0ABV9NFF0_9GAMM</name>
<dbReference type="PROSITE" id="PS51833">
    <property type="entry name" value="HDOD"/>
    <property type="match status" value="1"/>
</dbReference>
<keyword evidence="3" id="KW-1185">Reference proteome</keyword>
<reference evidence="3" key="1">
    <citation type="journal article" date="2019" name="Int. J. Syst. Evol. Microbiol.">
        <title>The Global Catalogue of Microorganisms (GCM) 10K type strain sequencing project: providing services to taxonomists for standard genome sequencing and annotation.</title>
        <authorList>
            <consortium name="The Broad Institute Genomics Platform"/>
            <consortium name="The Broad Institute Genome Sequencing Center for Infectious Disease"/>
            <person name="Wu L."/>
            <person name="Ma J."/>
        </authorList>
    </citation>
    <scope>NUCLEOTIDE SEQUENCE [LARGE SCALE GENOMIC DNA]</scope>
    <source>
        <strain evidence="3">CGMCC 1.13574</strain>
    </source>
</reference>
<evidence type="ECO:0000313" key="3">
    <source>
        <dbReference type="Proteomes" id="UP001595892"/>
    </source>
</evidence>
<dbReference type="InterPro" id="IPR014626">
    <property type="entry name" value="Sig_transdc_resp-reg_put"/>
</dbReference>
<dbReference type="Pfam" id="PF08668">
    <property type="entry name" value="HDOD"/>
    <property type="match status" value="1"/>
</dbReference>
<dbReference type="InterPro" id="IPR052340">
    <property type="entry name" value="RNase_Y/CdgJ"/>
</dbReference>
<dbReference type="InterPro" id="IPR013976">
    <property type="entry name" value="HDOD"/>
</dbReference>
<protein>
    <submittedName>
        <fullName evidence="2">HDOD domain-containing protein</fullName>
    </submittedName>
</protein>
<sequence>MDVLLAGSATRYSEELSALVSDMGEPWHIAAASDAATAIQAVSERTYGMVVVGTTPGLGAADLLGQIRTLRPDAIRVVLLDGDAPPSPRVINEAHRFLPATLPVEGLLDALYSATELRELLNDPSLQERVGRIERLPSPPRLYFALSRALEDDSVGMPQIAQMVMSDAAMAAKVLQLCNSAYFSTGRPTTDLRAAVTRLGLRHLRDVVLASEVFSSAWPKHVDIEAVQRRGLLASRLAGKLLPASSAELGTTAALLADIGLLLADVRDARDPAPADPTAPDHVSAGAYLLGLWGLPMPIVEAVAFHRTPARSGERSFWVTGAVHVATALIADAPVDEAWLARIGALDRLPRWREQAEDLVATTVA</sequence>
<organism evidence="2 3">
    <name type="scientific">Coralloluteibacterium thermophilum</name>
    <dbReference type="NCBI Taxonomy" id="2707049"/>
    <lineage>
        <taxon>Bacteria</taxon>
        <taxon>Pseudomonadati</taxon>
        <taxon>Pseudomonadota</taxon>
        <taxon>Gammaproteobacteria</taxon>
        <taxon>Lysobacterales</taxon>
        <taxon>Lysobacteraceae</taxon>
        <taxon>Coralloluteibacterium</taxon>
    </lineage>
</organism>
<dbReference type="PIRSF" id="PIRSF036883">
    <property type="entry name" value="RR_HD-GYP_mod"/>
    <property type="match status" value="1"/>
</dbReference>